<organism evidence="1">
    <name type="scientific">Brassica cretica</name>
    <name type="common">Mustard</name>
    <dbReference type="NCBI Taxonomy" id="69181"/>
    <lineage>
        <taxon>Eukaryota</taxon>
        <taxon>Viridiplantae</taxon>
        <taxon>Streptophyta</taxon>
        <taxon>Embryophyta</taxon>
        <taxon>Tracheophyta</taxon>
        <taxon>Spermatophyta</taxon>
        <taxon>Magnoliopsida</taxon>
        <taxon>eudicotyledons</taxon>
        <taxon>Gunneridae</taxon>
        <taxon>Pentapetalae</taxon>
        <taxon>rosids</taxon>
        <taxon>malvids</taxon>
        <taxon>Brassicales</taxon>
        <taxon>Brassicaceae</taxon>
        <taxon>Brassiceae</taxon>
        <taxon>Brassica</taxon>
    </lineage>
</organism>
<name>A0A8S9L7Q7_BRACR</name>
<protein>
    <submittedName>
        <fullName evidence="1">Uncharacterized protein</fullName>
    </submittedName>
</protein>
<accession>A0A8S9L7Q7</accession>
<reference evidence="1" key="1">
    <citation type="submission" date="2019-12" db="EMBL/GenBank/DDBJ databases">
        <title>Genome sequencing and annotation of Brassica cretica.</title>
        <authorList>
            <person name="Studholme D.J."/>
            <person name="Sarris P.F."/>
        </authorList>
    </citation>
    <scope>NUCLEOTIDE SEQUENCE</scope>
    <source>
        <strain evidence="1">PFS-102/07</strain>
        <tissue evidence="1">Leaf</tissue>
    </source>
</reference>
<comment type="caution">
    <text evidence="1">The sequence shown here is derived from an EMBL/GenBank/DDBJ whole genome shotgun (WGS) entry which is preliminary data.</text>
</comment>
<gene>
    <name evidence="1" type="ORF">F2Q70_00026737</name>
</gene>
<proteinExistence type="predicted"/>
<dbReference type="EMBL" id="QGKY02000094">
    <property type="protein sequence ID" value="KAF2602805.1"/>
    <property type="molecule type" value="Genomic_DNA"/>
</dbReference>
<evidence type="ECO:0000313" key="1">
    <source>
        <dbReference type="EMBL" id="KAF2602805.1"/>
    </source>
</evidence>
<sequence length="147" mass="15872">MISSGFGGALLLGGRLTCFWKGVASSAPSSPVLVTGRRWLLQHRYRRLLLPGGGGFLSIAGAGFRLGFSLTSIYEFEHHLILYPSGLFESLDAFGGFAFFEGLVEWLRPVFDSAVNGVPLSHRGAVSGTGGRREACVFTWIERCLAC</sequence>
<dbReference type="AlphaFoldDB" id="A0A8S9L7Q7"/>